<dbReference type="SUPFAM" id="SSF53850">
    <property type="entry name" value="Periplasmic binding protein-like II"/>
    <property type="match status" value="1"/>
</dbReference>
<evidence type="ECO:0000313" key="14">
    <source>
        <dbReference type="EMBL" id="GBL89834.1"/>
    </source>
</evidence>
<dbReference type="InterPro" id="IPR019594">
    <property type="entry name" value="Glu/Gly-bd"/>
</dbReference>
<evidence type="ECO:0000313" key="15">
    <source>
        <dbReference type="Proteomes" id="UP000499080"/>
    </source>
</evidence>
<keyword evidence="11" id="KW-0407">Ion channel</keyword>
<dbReference type="InterPro" id="IPR052192">
    <property type="entry name" value="Insect_Ionotropic_Sensory_Rcpt"/>
</dbReference>
<keyword evidence="8" id="KW-0675">Receptor</keyword>
<evidence type="ECO:0000256" key="10">
    <source>
        <dbReference type="ARBA" id="ARBA00023286"/>
    </source>
</evidence>
<protein>
    <recommendedName>
        <fullName evidence="13">Ionotropic glutamate receptor L-glutamate and glycine-binding domain-containing protein</fullName>
    </recommendedName>
</protein>
<evidence type="ECO:0000256" key="7">
    <source>
        <dbReference type="ARBA" id="ARBA00023136"/>
    </source>
</evidence>
<evidence type="ECO:0000256" key="6">
    <source>
        <dbReference type="ARBA" id="ARBA00023065"/>
    </source>
</evidence>
<keyword evidence="9" id="KW-0325">Glycoprotein</keyword>
<reference evidence="14 15" key="1">
    <citation type="journal article" date="2019" name="Sci. Rep.">
        <title>Orb-weaving spider Araneus ventricosus genome elucidates the spidroin gene catalogue.</title>
        <authorList>
            <person name="Kono N."/>
            <person name="Nakamura H."/>
            <person name="Ohtoshi R."/>
            <person name="Moran D.A.P."/>
            <person name="Shinohara A."/>
            <person name="Yoshida Y."/>
            <person name="Fujiwara M."/>
            <person name="Mori M."/>
            <person name="Tomita M."/>
            <person name="Arakawa K."/>
        </authorList>
    </citation>
    <scope>NUCLEOTIDE SEQUENCE [LARGE SCALE GENOMIC DNA]</scope>
</reference>
<dbReference type="GO" id="GO:0015276">
    <property type="term" value="F:ligand-gated monoatomic ion channel activity"/>
    <property type="evidence" value="ECO:0007669"/>
    <property type="project" value="InterPro"/>
</dbReference>
<keyword evidence="4 12" id="KW-0812">Transmembrane</keyword>
<dbReference type="PANTHER" id="PTHR42643">
    <property type="entry name" value="IONOTROPIC RECEPTOR 20A-RELATED"/>
    <property type="match status" value="1"/>
</dbReference>
<comment type="subcellular location">
    <subcellularLocation>
        <location evidence="1">Cell membrane</location>
        <topology evidence="1">Multi-pass membrane protein</topology>
    </subcellularLocation>
</comment>
<evidence type="ECO:0000256" key="4">
    <source>
        <dbReference type="ARBA" id="ARBA00022692"/>
    </source>
</evidence>
<feature type="transmembrane region" description="Helical" evidence="12">
    <location>
        <begin position="182"/>
        <end position="200"/>
    </location>
</feature>
<gene>
    <name evidence="14" type="ORF">AVEN_179607_1</name>
</gene>
<organism evidence="14 15">
    <name type="scientific">Araneus ventricosus</name>
    <name type="common">Orbweaver spider</name>
    <name type="synonym">Epeira ventricosa</name>
    <dbReference type="NCBI Taxonomy" id="182803"/>
    <lineage>
        <taxon>Eukaryota</taxon>
        <taxon>Metazoa</taxon>
        <taxon>Ecdysozoa</taxon>
        <taxon>Arthropoda</taxon>
        <taxon>Chelicerata</taxon>
        <taxon>Arachnida</taxon>
        <taxon>Araneae</taxon>
        <taxon>Araneomorphae</taxon>
        <taxon>Entelegynae</taxon>
        <taxon>Araneoidea</taxon>
        <taxon>Araneidae</taxon>
        <taxon>Araneus</taxon>
    </lineage>
</organism>
<dbReference type="Proteomes" id="UP000499080">
    <property type="component" value="Unassembled WGS sequence"/>
</dbReference>
<keyword evidence="2" id="KW-0813">Transport</keyword>
<evidence type="ECO:0000256" key="2">
    <source>
        <dbReference type="ARBA" id="ARBA00022448"/>
    </source>
</evidence>
<keyword evidence="5 12" id="KW-1133">Transmembrane helix</keyword>
<evidence type="ECO:0000256" key="1">
    <source>
        <dbReference type="ARBA" id="ARBA00004651"/>
    </source>
</evidence>
<proteinExistence type="predicted"/>
<dbReference type="Gene3D" id="3.40.190.10">
    <property type="entry name" value="Periplasmic binding protein-like II"/>
    <property type="match status" value="1"/>
</dbReference>
<evidence type="ECO:0000256" key="8">
    <source>
        <dbReference type="ARBA" id="ARBA00023170"/>
    </source>
</evidence>
<name>A0A4Y2BFC6_ARAVE</name>
<keyword evidence="3" id="KW-1003">Cell membrane</keyword>
<accession>A0A4Y2BFC6</accession>
<keyword evidence="10" id="KW-1071">Ligand-gated ion channel</keyword>
<dbReference type="OrthoDB" id="6413346at2759"/>
<dbReference type="AlphaFoldDB" id="A0A4Y2BFC6"/>
<feature type="transmembrane region" description="Helical" evidence="12">
    <location>
        <begin position="132"/>
        <end position="150"/>
    </location>
</feature>
<dbReference type="Pfam" id="PF10613">
    <property type="entry name" value="Lig_chan-Glu_bd"/>
    <property type="match status" value="1"/>
</dbReference>
<evidence type="ECO:0000256" key="12">
    <source>
        <dbReference type="SAM" id="Phobius"/>
    </source>
</evidence>
<evidence type="ECO:0000256" key="9">
    <source>
        <dbReference type="ARBA" id="ARBA00023180"/>
    </source>
</evidence>
<dbReference type="PANTHER" id="PTHR42643:SF38">
    <property type="entry name" value="IONOTROPIC RECEPTOR 100A"/>
    <property type="match status" value="1"/>
</dbReference>
<keyword evidence="15" id="KW-1185">Reference proteome</keyword>
<comment type="caution">
    <text evidence="14">The sequence shown here is derived from an EMBL/GenBank/DDBJ whole genome shotgun (WGS) entry which is preliminary data.</text>
</comment>
<evidence type="ECO:0000256" key="5">
    <source>
        <dbReference type="ARBA" id="ARBA00022989"/>
    </source>
</evidence>
<evidence type="ECO:0000259" key="13">
    <source>
        <dbReference type="SMART" id="SM00918"/>
    </source>
</evidence>
<keyword evidence="6" id="KW-0406">Ion transport</keyword>
<feature type="domain" description="Ionotropic glutamate receptor L-glutamate and glycine-binding" evidence="13">
    <location>
        <begin position="13"/>
        <end position="77"/>
    </location>
</feature>
<evidence type="ECO:0000256" key="11">
    <source>
        <dbReference type="ARBA" id="ARBA00023303"/>
    </source>
</evidence>
<dbReference type="SMART" id="SM00918">
    <property type="entry name" value="Lig_chan-Glu_bd"/>
    <property type="match status" value="1"/>
</dbReference>
<evidence type="ECO:0000256" key="3">
    <source>
        <dbReference type="ARBA" id="ARBA00022475"/>
    </source>
</evidence>
<keyword evidence="7 12" id="KW-0472">Membrane</keyword>
<sequence length="201" mass="22905">MDFPTNLIISTIPQKHIMDKNVESFGELYTSGVDGCLLKIISEVLKFQYALKFPPNLNYGKKDENDNWSGIIGMVQRGEADLGIGQIAVTRERMEVVDFSVPYTNQDVTFLIKKPGLLPVSWTIFYPFEGSIWILLLCALIITPALYRLLLNVQVSYSRVLIHFYTSIFGKSILVKDNSLKVRFLVAFWVFFALIITNRSP</sequence>
<dbReference type="EMBL" id="BGPR01000067">
    <property type="protein sequence ID" value="GBL89834.1"/>
    <property type="molecule type" value="Genomic_DNA"/>
</dbReference>
<dbReference type="GO" id="GO:0005886">
    <property type="term" value="C:plasma membrane"/>
    <property type="evidence" value="ECO:0007669"/>
    <property type="project" value="UniProtKB-SubCell"/>
</dbReference>